<feature type="non-terminal residue" evidence="3">
    <location>
        <position position="52"/>
    </location>
</feature>
<dbReference type="GO" id="GO:0042802">
    <property type="term" value="F:identical protein binding"/>
    <property type="evidence" value="ECO:0007669"/>
    <property type="project" value="TreeGrafter"/>
</dbReference>
<dbReference type="EC" id="2.6.1.13" evidence="3"/>
<dbReference type="InterPro" id="IPR005814">
    <property type="entry name" value="Aminotrans_3"/>
</dbReference>
<sequence>MNVFQLGDHGSTFGGNPLASAVALEALSIIEEDKLAERSAELGAFLFDALSA</sequence>
<comment type="cofactor">
    <cofactor evidence="1">
        <name>pyridoxal 5'-phosphate</name>
        <dbReference type="ChEBI" id="CHEBI:597326"/>
    </cofactor>
</comment>
<accession>A0A3B0YW91</accession>
<dbReference type="InterPro" id="IPR015422">
    <property type="entry name" value="PyrdxlP-dep_Trfase_small"/>
</dbReference>
<dbReference type="GO" id="GO:0004587">
    <property type="term" value="F:ornithine aminotransferase activity"/>
    <property type="evidence" value="ECO:0007669"/>
    <property type="project" value="UniProtKB-EC"/>
</dbReference>
<keyword evidence="3" id="KW-0808">Transferase</keyword>
<evidence type="ECO:0000313" key="3">
    <source>
        <dbReference type="EMBL" id="VAW85305.1"/>
    </source>
</evidence>
<dbReference type="Gene3D" id="3.40.640.10">
    <property type="entry name" value="Type I PLP-dependent aspartate aminotransferase-like (Major domain)"/>
    <property type="match status" value="1"/>
</dbReference>
<proteinExistence type="predicted"/>
<dbReference type="InterPro" id="IPR015421">
    <property type="entry name" value="PyrdxlP-dep_Trfase_major"/>
</dbReference>
<keyword evidence="3" id="KW-0032">Aminotransferase</keyword>
<dbReference type="AlphaFoldDB" id="A0A3B0YW91"/>
<dbReference type="InterPro" id="IPR050103">
    <property type="entry name" value="Class-III_PLP-dep_AT"/>
</dbReference>
<name>A0A3B0YW91_9ZZZZ</name>
<reference evidence="3" key="1">
    <citation type="submission" date="2018-06" db="EMBL/GenBank/DDBJ databases">
        <authorList>
            <person name="Zhirakovskaya E."/>
        </authorList>
    </citation>
    <scope>NUCLEOTIDE SEQUENCE</scope>
</reference>
<dbReference type="PANTHER" id="PTHR11986:SF18">
    <property type="entry name" value="ORNITHINE AMINOTRANSFERASE, MITOCHONDRIAL"/>
    <property type="match status" value="1"/>
</dbReference>
<evidence type="ECO:0000256" key="2">
    <source>
        <dbReference type="ARBA" id="ARBA00022898"/>
    </source>
</evidence>
<protein>
    <submittedName>
        <fullName evidence="3">Ornithine aminotransferase</fullName>
        <ecNumber evidence="3">2.6.1.13</ecNumber>
    </submittedName>
</protein>
<dbReference type="EMBL" id="UOFO01000066">
    <property type="protein sequence ID" value="VAW85305.1"/>
    <property type="molecule type" value="Genomic_DNA"/>
</dbReference>
<dbReference type="Gene3D" id="3.90.1150.10">
    <property type="entry name" value="Aspartate Aminotransferase, domain 1"/>
    <property type="match status" value="1"/>
</dbReference>
<dbReference type="GO" id="GO:0030170">
    <property type="term" value="F:pyridoxal phosphate binding"/>
    <property type="evidence" value="ECO:0007669"/>
    <property type="project" value="InterPro"/>
</dbReference>
<dbReference type="PANTHER" id="PTHR11986">
    <property type="entry name" value="AMINOTRANSFERASE CLASS III"/>
    <property type="match status" value="1"/>
</dbReference>
<evidence type="ECO:0000256" key="1">
    <source>
        <dbReference type="ARBA" id="ARBA00001933"/>
    </source>
</evidence>
<organism evidence="3">
    <name type="scientific">hydrothermal vent metagenome</name>
    <dbReference type="NCBI Taxonomy" id="652676"/>
    <lineage>
        <taxon>unclassified sequences</taxon>
        <taxon>metagenomes</taxon>
        <taxon>ecological metagenomes</taxon>
    </lineage>
</organism>
<dbReference type="InterPro" id="IPR015424">
    <property type="entry name" value="PyrdxlP-dep_Trfase"/>
</dbReference>
<gene>
    <name evidence="3" type="ORF">MNBD_GAMMA16-135</name>
</gene>
<dbReference type="SUPFAM" id="SSF53383">
    <property type="entry name" value="PLP-dependent transferases"/>
    <property type="match status" value="1"/>
</dbReference>
<dbReference type="Pfam" id="PF00202">
    <property type="entry name" value="Aminotran_3"/>
    <property type="match status" value="1"/>
</dbReference>
<keyword evidence="2" id="KW-0663">Pyridoxal phosphate</keyword>